<dbReference type="Gene3D" id="3.40.190.10">
    <property type="entry name" value="Periplasmic binding protein-like II"/>
    <property type="match status" value="1"/>
</dbReference>
<accession>A0A3E3HYV2</accession>
<dbReference type="InterPro" id="IPR006059">
    <property type="entry name" value="SBP"/>
</dbReference>
<organism evidence="1 2">
    <name type="scientific">Eisenbergiella massiliensis</name>
    <dbReference type="NCBI Taxonomy" id="1720294"/>
    <lineage>
        <taxon>Bacteria</taxon>
        <taxon>Bacillati</taxon>
        <taxon>Bacillota</taxon>
        <taxon>Clostridia</taxon>
        <taxon>Lachnospirales</taxon>
        <taxon>Lachnospiraceae</taxon>
        <taxon>Eisenbergiella</taxon>
    </lineage>
</organism>
<dbReference type="AlphaFoldDB" id="A0A3E3HYV2"/>
<dbReference type="SUPFAM" id="SSF53850">
    <property type="entry name" value="Periplasmic binding protein-like II"/>
    <property type="match status" value="1"/>
</dbReference>
<dbReference type="PANTHER" id="PTHR43649">
    <property type="entry name" value="ARABINOSE-BINDING PROTEIN-RELATED"/>
    <property type="match status" value="1"/>
</dbReference>
<keyword evidence="2" id="KW-1185">Reference proteome</keyword>
<evidence type="ECO:0000313" key="2">
    <source>
        <dbReference type="Proteomes" id="UP000260812"/>
    </source>
</evidence>
<protein>
    <submittedName>
        <fullName evidence="1">Extracellular solute-binding protein</fullName>
    </submittedName>
</protein>
<dbReference type="PANTHER" id="PTHR43649:SF12">
    <property type="entry name" value="DIACETYLCHITOBIOSE BINDING PROTEIN DASA"/>
    <property type="match status" value="1"/>
</dbReference>
<evidence type="ECO:0000313" key="1">
    <source>
        <dbReference type="EMBL" id="RGE56992.1"/>
    </source>
</evidence>
<sequence length="458" mass="52739">MLILFCLRDLVGKVEIMKRIYGIFFLIFLLLLTGCENNEKAQYYIQKEDAVADGTVTLEVFAWEDEEENLRILSEAFMKENADISINMNILPVSEYSQQMMGIKKGMQTGDVVLFSNISEPVVWIEKDVLQDLAPWLENTEECYETWYQGEDEKYISYMRPYRKSKWAVYYNKDLFDQRGIPYPQSGWTWSDYAQTAERLTGQVGLNRIYGSLSYAPDNKWWRVPARTAGANNPLNEKELQLFMEAAKWCYELTYDLKAQVPYKDRTGNSGISGEEIFLEGNTGMFFSGDWSAAILNELILEKKLDISYDIAPMPRWEEEPFYSISDAAVVAMTASTAHKDEAYAFIQFIAGAEGAALLAQRGYIPAWNSEEIRKLYLDSMTQPEHLEYFFVEGEVSSVPANMGYAEAIDIMEDEIAFYLLQEQDLQKCMDNIRAALKFPDTQECNTQECNTQECMDE</sequence>
<dbReference type="EMBL" id="QVLV01000019">
    <property type="protein sequence ID" value="RGE56992.1"/>
    <property type="molecule type" value="Genomic_DNA"/>
</dbReference>
<gene>
    <name evidence="1" type="ORF">DXC51_21690</name>
</gene>
<comment type="caution">
    <text evidence="1">The sequence shown here is derived from an EMBL/GenBank/DDBJ whole genome shotgun (WGS) entry which is preliminary data.</text>
</comment>
<reference evidence="1" key="1">
    <citation type="submission" date="2018-08" db="EMBL/GenBank/DDBJ databases">
        <title>A genome reference for cultivated species of the human gut microbiota.</title>
        <authorList>
            <person name="Zou Y."/>
            <person name="Xue W."/>
            <person name="Luo G."/>
        </authorList>
    </citation>
    <scope>NUCLEOTIDE SEQUENCE [LARGE SCALE GENOMIC DNA]</scope>
    <source>
        <strain evidence="1">TF05-5AC</strain>
    </source>
</reference>
<dbReference type="Proteomes" id="UP000260812">
    <property type="component" value="Unassembled WGS sequence"/>
</dbReference>
<name>A0A3E3HYV2_9FIRM</name>
<dbReference type="Pfam" id="PF01547">
    <property type="entry name" value="SBP_bac_1"/>
    <property type="match status" value="1"/>
</dbReference>
<dbReference type="InterPro" id="IPR050490">
    <property type="entry name" value="Bact_solute-bd_prot1"/>
</dbReference>
<proteinExistence type="predicted"/>